<evidence type="ECO:0000256" key="3">
    <source>
        <dbReference type="ARBA" id="ARBA00022741"/>
    </source>
</evidence>
<proteinExistence type="predicted"/>
<dbReference type="GO" id="GO:0005524">
    <property type="term" value="F:ATP binding"/>
    <property type="evidence" value="ECO:0007669"/>
    <property type="project" value="UniProtKB-UniRule"/>
</dbReference>
<dbReference type="PANTHER" id="PTHR24345:SF0">
    <property type="entry name" value="CELL CYCLE SERINE_THREONINE-PROTEIN KINASE CDC5_MSD2"/>
    <property type="match status" value="1"/>
</dbReference>
<dbReference type="InterPro" id="IPR008266">
    <property type="entry name" value="Tyr_kinase_AS"/>
</dbReference>
<dbReference type="GO" id="GO:0004674">
    <property type="term" value="F:protein serine/threonine kinase activity"/>
    <property type="evidence" value="ECO:0007669"/>
    <property type="project" value="UniProtKB-KW"/>
</dbReference>
<dbReference type="InterPro" id="IPR017441">
    <property type="entry name" value="Protein_kinase_ATP_BS"/>
</dbReference>
<keyword evidence="2" id="KW-0808">Transferase</keyword>
<dbReference type="AlphaFoldDB" id="A0AAN0SQF5"/>
<organism evidence="8 9">
    <name type="scientific">Bacillus cereus 03BB108</name>
    <dbReference type="NCBI Taxonomy" id="451709"/>
    <lineage>
        <taxon>Bacteria</taxon>
        <taxon>Bacillati</taxon>
        <taxon>Bacillota</taxon>
        <taxon>Bacilli</taxon>
        <taxon>Bacillales</taxon>
        <taxon>Bacillaceae</taxon>
        <taxon>Bacillus</taxon>
        <taxon>Bacillus cereus group</taxon>
    </lineage>
</organism>
<dbReference type="PROSITE" id="PS00109">
    <property type="entry name" value="PROTEIN_KINASE_TYR"/>
    <property type="match status" value="1"/>
</dbReference>
<keyword evidence="1" id="KW-0723">Serine/threonine-protein kinase</keyword>
<dbReference type="PANTHER" id="PTHR24345">
    <property type="entry name" value="SERINE/THREONINE-PROTEIN KINASE PLK"/>
    <property type="match status" value="1"/>
</dbReference>
<gene>
    <name evidence="8" type="ORF">AK40_6040</name>
</gene>
<dbReference type="PROSITE" id="PS00107">
    <property type="entry name" value="PROTEIN_KINASE_ATP"/>
    <property type="match status" value="1"/>
</dbReference>
<dbReference type="Pfam" id="PF00069">
    <property type="entry name" value="Pkinase"/>
    <property type="match status" value="1"/>
</dbReference>
<geneLocation type="plasmid" evidence="8 9">
    <name>pBFI_2</name>
</geneLocation>
<feature type="domain" description="Protein kinase" evidence="7">
    <location>
        <begin position="57"/>
        <end position="312"/>
    </location>
</feature>
<evidence type="ECO:0000256" key="1">
    <source>
        <dbReference type="ARBA" id="ARBA00022527"/>
    </source>
</evidence>
<dbReference type="InterPro" id="IPR000719">
    <property type="entry name" value="Prot_kinase_dom"/>
</dbReference>
<protein>
    <submittedName>
        <fullName evidence="8">Kinase domain protein</fullName>
    </submittedName>
</protein>
<dbReference type="SUPFAM" id="SSF56112">
    <property type="entry name" value="Protein kinase-like (PK-like)"/>
    <property type="match status" value="1"/>
</dbReference>
<evidence type="ECO:0000256" key="2">
    <source>
        <dbReference type="ARBA" id="ARBA00022679"/>
    </source>
</evidence>
<dbReference type="RefSeq" id="WP_001996180.1">
    <property type="nucleotide sequence ID" value="NZ_CP009636.1"/>
</dbReference>
<evidence type="ECO:0000313" key="8">
    <source>
        <dbReference type="EMBL" id="AJI08470.1"/>
    </source>
</evidence>
<dbReference type="Proteomes" id="UP000031861">
    <property type="component" value="Plasmid pBFI_2"/>
</dbReference>
<dbReference type="CDD" id="cd14014">
    <property type="entry name" value="STKc_PknB_like"/>
    <property type="match status" value="1"/>
</dbReference>
<name>A0AAN0SQF5_BACCE</name>
<dbReference type="Gene3D" id="1.10.510.10">
    <property type="entry name" value="Transferase(Phosphotransferase) domain 1"/>
    <property type="match status" value="1"/>
</dbReference>
<evidence type="ECO:0000313" key="9">
    <source>
        <dbReference type="Proteomes" id="UP000031861"/>
    </source>
</evidence>
<accession>A0AAN0SQF5</accession>
<keyword evidence="4 8" id="KW-0418">Kinase</keyword>
<keyword evidence="5 6" id="KW-0067">ATP-binding</keyword>
<reference evidence="8 9" key="1">
    <citation type="journal article" date="2015" name="Genome Announc.">
        <title>Complete genome sequences for 35 biothreat assay-relevant bacillus species.</title>
        <authorList>
            <person name="Johnson S.L."/>
            <person name="Daligault H.E."/>
            <person name="Davenport K.W."/>
            <person name="Jaissle J."/>
            <person name="Frey K.G."/>
            <person name="Ladner J.T."/>
            <person name="Broomall S.M."/>
            <person name="Bishop-Lilly K.A."/>
            <person name="Bruce D.C."/>
            <person name="Gibbons H.S."/>
            <person name="Coyne S.R."/>
            <person name="Lo C.C."/>
            <person name="Meincke L."/>
            <person name="Munk A.C."/>
            <person name="Koroleva G.I."/>
            <person name="Rosenzweig C.N."/>
            <person name="Palacios G.F."/>
            <person name="Redden C.L."/>
            <person name="Minogue T.D."/>
            <person name="Chain P.S."/>
        </authorList>
    </citation>
    <scope>NUCLEOTIDE SEQUENCE [LARGE SCALE GENOMIC DNA]</scope>
    <source>
        <strain evidence="8 9">03BB108</strain>
    </source>
</reference>
<keyword evidence="8" id="KW-0614">Plasmid</keyword>
<sequence length="312" mass="36403">MDALAILLSEFRDEEDFNKFLETNNLGYLAEYYNGHVTWSCQDGTQDQSDLYLRTELEPIKLIGEGYFAEVHKFKHKSSGKEYAMKKLKSKFKNNLVYKRRFAREIKILEKLQGHTNIISIEEPIYDERDKVYSYLMPYIKENLFNYIQKNNNTLSEKLRIDIFYQVIKAIGYAHSLNILHRDLSPRNILIENGNVFVSDFGLGKDFSRLNTRGYSTVEGYGAYPYIAPEQIKQLDNASEQSDIYSLGRLLYFILTGREPVHNYIGVDKFYSLIVTATSEEPNHRHANTTIFEEEFNKIAMQSQTNISKTVR</sequence>
<feature type="binding site" evidence="6">
    <location>
        <position position="86"/>
    </location>
    <ligand>
        <name>ATP</name>
        <dbReference type="ChEBI" id="CHEBI:30616"/>
    </ligand>
</feature>
<evidence type="ECO:0000256" key="6">
    <source>
        <dbReference type="PROSITE-ProRule" id="PRU10141"/>
    </source>
</evidence>
<dbReference type="PROSITE" id="PS50011">
    <property type="entry name" value="PROTEIN_KINASE_DOM"/>
    <property type="match status" value="1"/>
</dbReference>
<keyword evidence="3 6" id="KW-0547">Nucleotide-binding</keyword>
<evidence type="ECO:0000259" key="7">
    <source>
        <dbReference type="PROSITE" id="PS50011"/>
    </source>
</evidence>
<dbReference type="InterPro" id="IPR011009">
    <property type="entry name" value="Kinase-like_dom_sf"/>
</dbReference>
<evidence type="ECO:0000256" key="5">
    <source>
        <dbReference type="ARBA" id="ARBA00022840"/>
    </source>
</evidence>
<dbReference type="EMBL" id="CP009636">
    <property type="protein sequence ID" value="AJI08470.1"/>
    <property type="molecule type" value="Genomic_DNA"/>
</dbReference>
<evidence type="ECO:0000256" key="4">
    <source>
        <dbReference type="ARBA" id="ARBA00022777"/>
    </source>
</evidence>